<accession>A0A5S5CWW1</accession>
<dbReference type="Gene3D" id="1.10.10.60">
    <property type="entry name" value="Homeodomain-like"/>
    <property type="match status" value="1"/>
</dbReference>
<evidence type="ECO:0000256" key="4">
    <source>
        <dbReference type="PROSITE-ProRule" id="PRU00335"/>
    </source>
</evidence>
<evidence type="ECO:0000256" key="5">
    <source>
        <dbReference type="SAM" id="MobiDB-lite"/>
    </source>
</evidence>
<dbReference type="PANTHER" id="PTHR30055">
    <property type="entry name" value="HTH-TYPE TRANSCRIPTIONAL REGULATOR RUTR"/>
    <property type="match status" value="1"/>
</dbReference>
<comment type="caution">
    <text evidence="7">The sequence shown here is derived from an EMBL/GenBank/DDBJ whole genome shotgun (WGS) entry which is preliminary data.</text>
</comment>
<organism evidence="7 8">
    <name type="scientific">Blastococcus xanthinilyticus</name>
    <dbReference type="NCBI Taxonomy" id="1564164"/>
    <lineage>
        <taxon>Bacteria</taxon>
        <taxon>Bacillati</taxon>
        <taxon>Actinomycetota</taxon>
        <taxon>Actinomycetes</taxon>
        <taxon>Geodermatophilales</taxon>
        <taxon>Geodermatophilaceae</taxon>
        <taxon>Blastococcus</taxon>
    </lineage>
</organism>
<proteinExistence type="predicted"/>
<dbReference type="PROSITE" id="PS50977">
    <property type="entry name" value="HTH_TETR_2"/>
    <property type="match status" value="1"/>
</dbReference>
<dbReference type="GO" id="GO:0000976">
    <property type="term" value="F:transcription cis-regulatory region binding"/>
    <property type="evidence" value="ECO:0007669"/>
    <property type="project" value="TreeGrafter"/>
</dbReference>
<dbReference type="InterPro" id="IPR050109">
    <property type="entry name" value="HTH-type_TetR-like_transc_reg"/>
</dbReference>
<gene>
    <name evidence="7" type="ORF">BD833_105241</name>
</gene>
<evidence type="ECO:0000256" key="1">
    <source>
        <dbReference type="ARBA" id="ARBA00023015"/>
    </source>
</evidence>
<feature type="domain" description="HTH tetR-type" evidence="6">
    <location>
        <begin position="40"/>
        <end position="100"/>
    </location>
</feature>
<evidence type="ECO:0000256" key="2">
    <source>
        <dbReference type="ARBA" id="ARBA00023125"/>
    </source>
</evidence>
<dbReference type="AlphaFoldDB" id="A0A5S5CWW1"/>
<keyword evidence="1" id="KW-0805">Transcription regulation</keyword>
<dbReference type="Gene3D" id="1.10.357.10">
    <property type="entry name" value="Tetracycline Repressor, domain 2"/>
    <property type="match status" value="1"/>
</dbReference>
<sequence>MSAVTSTRRTLVTPGARSNPGVPRRPDRQNARVTETRTAPDGRARVERAALDLFRTRGFENVTSDEVADSAGISRRTFFRYFATKADAVWGDFAGHVRRLEQLLDATDPAAPVLGSVCAAYVEVNDYPDEELPLLRERMRLILTEPALLAHSQLRFAEIDRVVAGHVAARRGGSPTALLPRLVAAGTRAAATTAFETWIGEDGAPLTQHLHLAFAELAGGFPSLRR</sequence>
<dbReference type="SUPFAM" id="SSF46689">
    <property type="entry name" value="Homeodomain-like"/>
    <property type="match status" value="1"/>
</dbReference>
<evidence type="ECO:0000313" key="8">
    <source>
        <dbReference type="Proteomes" id="UP000322499"/>
    </source>
</evidence>
<reference evidence="7 8" key="1">
    <citation type="submission" date="2019-07" db="EMBL/GenBank/DDBJ databases">
        <title>Genomic Encyclopedia of Archaeal and Bacterial Type Strains, Phase II (KMG-II): from individual species to whole genera.</title>
        <authorList>
            <person name="Goeker M."/>
        </authorList>
    </citation>
    <scope>NUCLEOTIDE SEQUENCE [LARGE SCALE GENOMIC DNA]</scope>
    <source>
        <strain evidence="7 8">DSM 46842</strain>
    </source>
</reference>
<evidence type="ECO:0000313" key="7">
    <source>
        <dbReference type="EMBL" id="TYP88065.1"/>
    </source>
</evidence>
<dbReference type="PANTHER" id="PTHR30055:SF238">
    <property type="entry name" value="MYCOFACTOCIN BIOSYNTHESIS TRANSCRIPTIONAL REGULATOR MFTR-RELATED"/>
    <property type="match status" value="1"/>
</dbReference>
<dbReference type="GO" id="GO:0003700">
    <property type="term" value="F:DNA-binding transcription factor activity"/>
    <property type="evidence" value="ECO:0007669"/>
    <property type="project" value="TreeGrafter"/>
</dbReference>
<dbReference type="InterPro" id="IPR041347">
    <property type="entry name" value="MftR_C"/>
</dbReference>
<dbReference type="InterPro" id="IPR009057">
    <property type="entry name" value="Homeodomain-like_sf"/>
</dbReference>
<keyword evidence="2 4" id="KW-0238">DNA-binding</keyword>
<dbReference type="Pfam" id="PF17754">
    <property type="entry name" value="TetR_C_14"/>
    <property type="match status" value="1"/>
</dbReference>
<dbReference type="Pfam" id="PF00440">
    <property type="entry name" value="TetR_N"/>
    <property type="match status" value="1"/>
</dbReference>
<feature type="compositionally biased region" description="Polar residues" evidence="5">
    <location>
        <begin position="1"/>
        <end position="10"/>
    </location>
</feature>
<evidence type="ECO:0000256" key="3">
    <source>
        <dbReference type="ARBA" id="ARBA00023163"/>
    </source>
</evidence>
<evidence type="ECO:0000259" key="6">
    <source>
        <dbReference type="PROSITE" id="PS50977"/>
    </source>
</evidence>
<protein>
    <submittedName>
        <fullName evidence="7">TetR family transcriptional regulator</fullName>
    </submittedName>
</protein>
<feature type="DNA-binding region" description="H-T-H motif" evidence="4">
    <location>
        <begin position="63"/>
        <end position="82"/>
    </location>
</feature>
<dbReference type="InterPro" id="IPR001647">
    <property type="entry name" value="HTH_TetR"/>
</dbReference>
<dbReference type="EMBL" id="VNHW01000005">
    <property type="protein sequence ID" value="TYP88065.1"/>
    <property type="molecule type" value="Genomic_DNA"/>
</dbReference>
<dbReference type="PRINTS" id="PR00455">
    <property type="entry name" value="HTHTETR"/>
</dbReference>
<keyword evidence="3" id="KW-0804">Transcription</keyword>
<feature type="compositionally biased region" description="Basic and acidic residues" evidence="5">
    <location>
        <begin position="24"/>
        <end position="42"/>
    </location>
</feature>
<keyword evidence="8" id="KW-1185">Reference proteome</keyword>
<name>A0A5S5CWW1_9ACTN</name>
<dbReference type="Proteomes" id="UP000322499">
    <property type="component" value="Unassembled WGS sequence"/>
</dbReference>
<feature type="region of interest" description="Disordered" evidence="5">
    <location>
        <begin position="1"/>
        <end position="42"/>
    </location>
</feature>